<organism evidence="2 3">
    <name type="scientific">Sphingomonas sinipercae</name>
    <dbReference type="NCBI Taxonomy" id="2714944"/>
    <lineage>
        <taxon>Bacteria</taxon>
        <taxon>Pseudomonadati</taxon>
        <taxon>Pseudomonadota</taxon>
        <taxon>Alphaproteobacteria</taxon>
        <taxon>Sphingomonadales</taxon>
        <taxon>Sphingomonadaceae</taxon>
        <taxon>Sphingomonas</taxon>
    </lineage>
</organism>
<dbReference type="KEGG" id="ssin:G7078_05585"/>
<dbReference type="Pfam" id="PF14542">
    <property type="entry name" value="Acetyltransf_CG"/>
    <property type="match status" value="1"/>
</dbReference>
<dbReference type="PROSITE" id="PS51729">
    <property type="entry name" value="GNAT_YJDJ"/>
    <property type="match status" value="1"/>
</dbReference>
<keyword evidence="3" id="KW-1185">Reference proteome</keyword>
<dbReference type="Gene3D" id="3.40.630.30">
    <property type="match status" value="1"/>
</dbReference>
<dbReference type="PANTHER" id="PTHR31435:SF10">
    <property type="entry name" value="BSR4717 PROTEIN"/>
    <property type="match status" value="1"/>
</dbReference>
<sequence>MAEAQIAVRDNPDESRFEIDLGDERAVAQYTLKDGTIAFTHTKVPPSHEGQGLGTRLIEAALAAARKRQLKVIPSCPFFAAYMKKHSETHDLLADGWRAKLSLDD</sequence>
<accession>A0A6G7ZMZ8</accession>
<dbReference type="InterPro" id="IPR031165">
    <property type="entry name" value="GNAT_YJDJ"/>
</dbReference>
<protein>
    <submittedName>
        <fullName evidence="2">N-acetyltransferase</fullName>
    </submittedName>
</protein>
<name>A0A6G7ZMZ8_9SPHN</name>
<gene>
    <name evidence="2" type="ORF">G7078_05585</name>
</gene>
<dbReference type="InterPro" id="IPR016181">
    <property type="entry name" value="Acyl_CoA_acyltransferase"/>
</dbReference>
<proteinExistence type="predicted"/>
<dbReference type="GO" id="GO:0016740">
    <property type="term" value="F:transferase activity"/>
    <property type="evidence" value="ECO:0007669"/>
    <property type="project" value="UniProtKB-KW"/>
</dbReference>
<dbReference type="AlphaFoldDB" id="A0A6G7ZMZ8"/>
<dbReference type="InterPro" id="IPR045057">
    <property type="entry name" value="Gcn5-rel_NAT"/>
</dbReference>
<keyword evidence="2" id="KW-0808">Transferase</keyword>
<reference evidence="2 3" key="1">
    <citation type="submission" date="2020-03" db="EMBL/GenBank/DDBJ databases">
        <title>Sphingomonas sp. nov., isolated from fish.</title>
        <authorList>
            <person name="Hyun D.-W."/>
            <person name="Bae J.-W."/>
        </authorList>
    </citation>
    <scope>NUCLEOTIDE SEQUENCE [LARGE SCALE GENOMIC DNA]</scope>
    <source>
        <strain evidence="2 3">HDW15C</strain>
    </source>
</reference>
<dbReference type="CDD" id="cd04301">
    <property type="entry name" value="NAT_SF"/>
    <property type="match status" value="1"/>
</dbReference>
<dbReference type="RefSeq" id="WP_166093854.1">
    <property type="nucleotide sequence ID" value="NZ_CP049871.1"/>
</dbReference>
<dbReference type="PANTHER" id="PTHR31435">
    <property type="entry name" value="PROTEIN NATD1"/>
    <property type="match status" value="1"/>
</dbReference>
<dbReference type="Proteomes" id="UP000502502">
    <property type="component" value="Chromosome"/>
</dbReference>
<dbReference type="EMBL" id="CP049871">
    <property type="protein sequence ID" value="QIL02313.1"/>
    <property type="molecule type" value="Genomic_DNA"/>
</dbReference>
<dbReference type="SUPFAM" id="SSF55729">
    <property type="entry name" value="Acyl-CoA N-acyltransferases (Nat)"/>
    <property type="match status" value="1"/>
</dbReference>
<evidence type="ECO:0000313" key="2">
    <source>
        <dbReference type="EMBL" id="QIL02313.1"/>
    </source>
</evidence>
<evidence type="ECO:0000313" key="3">
    <source>
        <dbReference type="Proteomes" id="UP000502502"/>
    </source>
</evidence>
<feature type="domain" description="N-acetyltransferase" evidence="1">
    <location>
        <begin position="9"/>
        <end position="94"/>
    </location>
</feature>
<evidence type="ECO:0000259" key="1">
    <source>
        <dbReference type="PROSITE" id="PS51729"/>
    </source>
</evidence>